<evidence type="ECO:0000313" key="2">
    <source>
        <dbReference type="Proteomes" id="UP000294933"/>
    </source>
</evidence>
<proteinExistence type="predicted"/>
<sequence length="723" mass="77779">MDVDNSIYLRPSLGFTPKQKRNNLVAFSPDILPLYQTKITDPDQLTSTYGSFVAQTVVPEESNLIYVRGAANDPLSPAQADVNLFTVTNELILWPQVLKGSTSIGSISLDYAPLPNPVMNEPGTTASIKSIGLTPPGQGGRHEAIISAIGLTAFDDIADSKNVTDLLATVDSNPALALYNAVVADPVFDVYSFTTRLRFFDDSTKVIQVELDVESIGMPAGYDVSIFSDDPAVNLARTHIVTGHRVGTTITVKDGFDALITVQIYKGTGATMPPNYASVSLVASIVQTSGHLQTIQVIGAEHVLFDSALRLARGIVRAQQLGNTAVGFYFRDAMGDTDSFPRTGAASHSPDIQPLGTVPDSNIVSTLSPTTYNTDVSDARGVNIVSDTSNYVYLRGNTNQATHIETTLYAIPAALLIVPEMYGQHVIQDVDTLGNTTTAVREVIATDPGPLTIDTPFNWFRPPPVRSIDPNSDHYCLIAEARLWTPDPLDRDLWPHQMGLPTGSDVTNWVLGTPTVAWRNVSWVQNPDAPTFSWQTNMTVPDGYASNTRWTLKLACLNMPINGAIAMSATGPVDLHVDKTTITNPQMSIGVDFTGVDPFSSTVSISWWQEGGAPRPAGSSLTALLQINVGGADSLAQVTHLVAKRGPETKDYPLVVGPHYPHLLDAVPKHHDSKKVKGKYLLGNAHPIQPVPHAGRFKGPDVLIRPQLAVALGADRKAVHPKA</sequence>
<evidence type="ECO:0000313" key="1">
    <source>
        <dbReference type="EMBL" id="TDL16741.1"/>
    </source>
</evidence>
<reference evidence="1 2" key="1">
    <citation type="submission" date="2018-06" db="EMBL/GenBank/DDBJ databases">
        <title>A transcriptomic atlas of mushroom development highlights an independent origin of complex multicellularity.</title>
        <authorList>
            <consortium name="DOE Joint Genome Institute"/>
            <person name="Krizsan K."/>
            <person name="Almasi E."/>
            <person name="Merenyi Z."/>
            <person name="Sahu N."/>
            <person name="Viragh M."/>
            <person name="Koszo T."/>
            <person name="Mondo S."/>
            <person name="Kiss B."/>
            <person name="Balint B."/>
            <person name="Kues U."/>
            <person name="Barry K."/>
            <person name="Hegedus J.C."/>
            <person name="Henrissat B."/>
            <person name="Johnson J."/>
            <person name="Lipzen A."/>
            <person name="Ohm R."/>
            <person name="Nagy I."/>
            <person name="Pangilinan J."/>
            <person name="Yan J."/>
            <person name="Xiong Y."/>
            <person name="Grigoriev I.V."/>
            <person name="Hibbett D.S."/>
            <person name="Nagy L.G."/>
        </authorList>
    </citation>
    <scope>NUCLEOTIDE SEQUENCE [LARGE SCALE GENOMIC DNA]</scope>
    <source>
        <strain evidence="1 2">SZMC22713</strain>
    </source>
</reference>
<name>A0A4Y7PP10_9AGAM</name>
<dbReference type="EMBL" id="ML170236">
    <property type="protein sequence ID" value="TDL16741.1"/>
    <property type="molecule type" value="Genomic_DNA"/>
</dbReference>
<dbReference type="VEuPathDB" id="FungiDB:BD410DRAFT_844164"/>
<dbReference type="OrthoDB" id="3061238at2759"/>
<organism evidence="1 2">
    <name type="scientific">Rickenella mellea</name>
    <dbReference type="NCBI Taxonomy" id="50990"/>
    <lineage>
        <taxon>Eukaryota</taxon>
        <taxon>Fungi</taxon>
        <taxon>Dikarya</taxon>
        <taxon>Basidiomycota</taxon>
        <taxon>Agaricomycotina</taxon>
        <taxon>Agaricomycetes</taxon>
        <taxon>Hymenochaetales</taxon>
        <taxon>Rickenellaceae</taxon>
        <taxon>Rickenella</taxon>
    </lineage>
</organism>
<accession>A0A4Y7PP10</accession>
<gene>
    <name evidence="1" type="ORF">BD410DRAFT_844164</name>
</gene>
<dbReference type="Proteomes" id="UP000294933">
    <property type="component" value="Unassembled WGS sequence"/>
</dbReference>
<protein>
    <submittedName>
        <fullName evidence="1">Uncharacterized protein</fullName>
    </submittedName>
</protein>
<dbReference type="AlphaFoldDB" id="A0A4Y7PP10"/>
<keyword evidence="2" id="KW-1185">Reference proteome</keyword>